<sequence length="221" mass="25445">MDGSSLASGAFAAFNKNEVIRAGGFSTKTVGEDMEIVVKLRRNSYKNGTPGDVEFIPDPIVWTQCPETLKDLSKQRRRWQRGLTQVIFTHKYLLFNPRYGILGLFAMPYQFIFEFLGPFVEMLGYIIVPVAYIFKLINLRAALFFLTVEIIYGIAISILSLLIGEFSERKYRNWKDFGILMLIAILENFGYRQLTVIYRILGTFDALFNKKGWAKPARKRL</sequence>
<dbReference type="SUPFAM" id="SSF53448">
    <property type="entry name" value="Nucleotide-diphospho-sugar transferases"/>
    <property type="match status" value="1"/>
</dbReference>
<dbReference type="PANTHER" id="PTHR43630:SF1">
    <property type="entry name" value="POLY-BETA-1,6-N-ACETYL-D-GLUCOSAMINE SYNTHASE"/>
    <property type="match status" value="1"/>
</dbReference>
<feature type="transmembrane region" description="Helical" evidence="4">
    <location>
        <begin position="111"/>
        <end position="134"/>
    </location>
</feature>
<keyword evidence="4" id="KW-0472">Membrane</keyword>
<dbReference type="EMBL" id="CP113865">
    <property type="protein sequence ID" value="WAM34177.1"/>
    <property type="molecule type" value="Genomic_DNA"/>
</dbReference>
<evidence type="ECO:0000256" key="1">
    <source>
        <dbReference type="ARBA" id="ARBA00006739"/>
    </source>
</evidence>
<evidence type="ECO:0000256" key="3">
    <source>
        <dbReference type="ARBA" id="ARBA00022679"/>
    </source>
</evidence>
<dbReference type="RefSeq" id="WP_082054670.1">
    <property type="nucleotide sequence ID" value="NZ_CP113865.1"/>
</dbReference>
<gene>
    <name evidence="6" type="ORF">OTK00_000354</name>
</gene>
<organism evidence="6 7">
    <name type="scientific">Caldicellulosiruptor morganii</name>
    <dbReference type="NCBI Taxonomy" id="1387555"/>
    <lineage>
        <taxon>Bacteria</taxon>
        <taxon>Bacillati</taxon>
        <taxon>Bacillota</taxon>
        <taxon>Bacillota incertae sedis</taxon>
        <taxon>Caldicellulosiruptorales</taxon>
        <taxon>Caldicellulosiruptoraceae</taxon>
        <taxon>Caldicellulosiruptor</taxon>
    </lineage>
</organism>
<evidence type="ECO:0000256" key="4">
    <source>
        <dbReference type="SAM" id="Phobius"/>
    </source>
</evidence>
<evidence type="ECO:0000313" key="6">
    <source>
        <dbReference type="EMBL" id="WAM34177.1"/>
    </source>
</evidence>
<feature type="domain" description="Glycosyltransferase 2-like" evidence="5">
    <location>
        <begin position="8"/>
        <end position="133"/>
    </location>
</feature>
<dbReference type="Proteomes" id="UP001164909">
    <property type="component" value="Chromosome"/>
</dbReference>
<keyword evidence="4" id="KW-1133">Transmembrane helix</keyword>
<evidence type="ECO:0000313" key="7">
    <source>
        <dbReference type="Proteomes" id="UP001164909"/>
    </source>
</evidence>
<keyword evidence="2" id="KW-0328">Glycosyltransferase</keyword>
<evidence type="ECO:0000259" key="5">
    <source>
        <dbReference type="Pfam" id="PF13632"/>
    </source>
</evidence>
<keyword evidence="4" id="KW-0812">Transmembrane</keyword>
<feature type="transmembrane region" description="Helical" evidence="4">
    <location>
        <begin position="140"/>
        <end position="163"/>
    </location>
</feature>
<comment type="similarity">
    <text evidence="1">Belongs to the glycosyltransferase 2 family.</text>
</comment>
<name>A0ABY7BPC5_9FIRM</name>
<dbReference type="InterPro" id="IPR029044">
    <property type="entry name" value="Nucleotide-diphossugar_trans"/>
</dbReference>
<protein>
    <submittedName>
        <fullName evidence="6">Glycosyltransferase family 2 protein</fullName>
    </submittedName>
</protein>
<accession>A0ABY7BPC5</accession>
<keyword evidence="3" id="KW-0808">Transferase</keyword>
<reference evidence="6" key="1">
    <citation type="submission" date="2022-12" db="EMBL/GenBank/DDBJ databases">
        <authorList>
            <person name="Bing R.G."/>
            <person name="Willard D.J."/>
            <person name="Manesh M.J.H."/>
            <person name="Laemthong T."/>
            <person name="Crosby J.R."/>
            <person name="Kelly R.M."/>
        </authorList>
    </citation>
    <scope>NUCLEOTIDE SEQUENCE</scope>
    <source>
        <strain evidence="6">DSM 8990</strain>
    </source>
</reference>
<dbReference type="Pfam" id="PF13632">
    <property type="entry name" value="Glyco_trans_2_3"/>
    <property type="match status" value="1"/>
</dbReference>
<keyword evidence="7" id="KW-1185">Reference proteome</keyword>
<proteinExistence type="inferred from homology"/>
<dbReference type="PANTHER" id="PTHR43630">
    <property type="entry name" value="POLY-BETA-1,6-N-ACETYL-D-GLUCOSAMINE SYNTHASE"/>
    <property type="match status" value="1"/>
</dbReference>
<evidence type="ECO:0000256" key="2">
    <source>
        <dbReference type="ARBA" id="ARBA00022676"/>
    </source>
</evidence>
<dbReference type="InterPro" id="IPR001173">
    <property type="entry name" value="Glyco_trans_2-like"/>
</dbReference>